<sequence>MAASGYKVTSTAFIVDKQLACATALLLPNSDWRTKAWVKYRTPLLNWVTTDPDYSGCC</sequence>
<evidence type="ECO:0000313" key="1">
    <source>
        <dbReference type="EMBL" id="MBE1604181.1"/>
    </source>
</evidence>
<dbReference type="RefSeq" id="WP_345483146.1">
    <property type="nucleotide sequence ID" value="NZ_BAABJL010000216.1"/>
</dbReference>
<accession>A0A927MPV4</accession>
<keyword evidence="2" id="KW-1185">Reference proteome</keyword>
<evidence type="ECO:0000313" key="2">
    <source>
        <dbReference type="Proteomes" id="UP000638648"/>
    </source>
</evidence>
<protein>
    <submittedName>
        <fullName evidence="1">Uncharacterized protein</fullName>
    </submittedName>
</protein>
<name>A0A927MPV4_9ACTN</name>
<gene>
    <name evidence="1" type="ORF">HEB94_001029</name>
</gene>
<organism evidence="1 2">
    <name type="scientific">Actinopolymorpha pittospori</name>
    <dbReference type="NCBI Taxonomy" id="648752"/>
    <lineage>
        <taxon>Bacteria</taxon>
        <taxon>Bacillati</taxon>
        <taxon>Actinomycetota</taxon>
        <taxon>Actinomycetes</taxon>
        <taxon>Propionibacteriales</taxon>
        <taxon>Actinopolymorphaceae</taxon>
        <taxon>Actinopolymorpha</taxon>
    </lineage>
</organism>
<dbReference type="AlphaFoldDB" id="A0A927MPV4"/>
<dbReference type="EMBL" id="JADBEM010000001">
    <property type="protein sequence ID" value="MBE1604181.1"/>
    <property type="molecule type" value="Genomic_DNA"/>
</dbReference>
<comment type="caution">
    <text evidence="1">The sequence shown here is derived from an EMBL/GenBank/DDBJ whole genome shotgun (WGS) entry which is preliminary data.</text>
</comment>
<proteinExistence type="predicted"/>
<reference evidence="1" key="1">
    <citation type="submission" date="2020-10" db="EMBL/GenBank/DDBJ databases">
        <title>Sequencing the genomes of 1000 actinobacteria strains.</title>
        <authorList>
            <person name="Klenk H.-P."/>
        </authorList>
    </citation>
    <scope>NUCLEOTIDE SEQUENCE</scope>
    <source>
        <strain evidence="1">DSM 45354</strain>
    </source>
</reference>
<dbReference type="Proteomes" id="UP000638648">
    <property type="component" value="Unassembled WGS sequence"/>
</dbReference>